<dbReference type="AlphaFoldDB" id="A0ABD1UWV1"/>
<protein>
    <submittedName>
        <fullName evidence="2">Glycogen synthase</fullName>
    </submittedName>
</protein>
<comment type="caution">
    <text evidence="2">The sequence shown here is derived from an EMBL/GenBank/DDBJ whole genome shotgun (WGS) entry which is preliminary data.</text>
</comment>
<sequence>MATSRRRESSPPIAAENNVVDLEIIERIVLFKSRDFKVSGNPCEIKDQPPNIHPLSIALELDHENLVRDNVFPEEVEVEGTNNVMNAHMLNTEEGGEEDDDVIPNVDDDNNGFTSSSSENESDENVR</sequence>
<reference evidence="3" key="1">
    <citation type="submission" date="2024-07" db="EMBL/GenBank/DDBJ databases">
        <title>Two chromosome-level genome assemblies of Korean endemic species Abeliophyllum distichum and Forsythia ovata (Oleaceae).</title>
        <authorList>
            <person name="Jang H."/>
        </authorList>
    </citation>
    <scope>NUCLEOTIDE SEQUENCE [LARGE SCALE GENOMIC DNA]</scope>
</reference>
<organism evidence="2 3">
    <name type="scientific">Forsythia ovata</name>
    <dbReference type="NCBI Taxonomy" id="205694"/>
    <lineage>
        <taxon>Eukaryota</taxon>
        <taxon>Viridiplantae</taxon>
        <taxon>Streptophyta</taxon>
        <taxon>Embryophyta</taxon>
        <taxon>Tracheophyta</taxon>
        <taxon>Spermatophyta</taxon>
        <taxon>Magnoliopsida</taxon>
        <taxon>eudicotyledons</taxon>
        <taxon>Gunneridae</taxon>
        <taxon>Pentapetalae</taxon>
        <taxon>asterids</taxon>
        <taxon>lamiids</taxon>
        <taxon>Lamiales</taxon>
        <taxon>Oleaceae</taxon>
        <taxon>Forsythieae</taxon>
        <taxon>Forsythia</taxon>
    </lineage>
</organism>
<evidence type="ECO:0000313" key="3">
    <source>
        <dbReference type="Proteomes" id="UP001604277"/>
    </source>
</evidence>
<feature type="compositionally biased region" description="Acidic residues" evidence="1">
    <location>
        <begin position="94"/>
        <end position="110"/>
    </location>
</feature>
<dbReference type="EMBL" id="JBFOLJ010000006">
    <property type="protein sequence ID" value="KAL2529525.1"/>
    <property type="molecule type" value="Genomic_DNA"/>
</dbReference>
<proteinExistence type="predicted"/>
<gene>
    <name evidence="2" type="ORF">Fot_22126</name>
</gene>
<evidence type="ECO:0000256" key="1">
    <source>
        <dbReference type="SAM" id="MobiDB-lite"/>
    </source>
</evidence>
<accession>A0ABD1UWV1</accession>
<evidence type="ECO:0000313" key="2">
    <source>
        <dbReference type="EMBL" id="KAL2529525.1"/>
    </source>
</evidence>
<name>A0ABD1UWV1_9LAMI</name>
<feature type="region of interest" description="Disordered" evidence="1">
    <location>
        <begin position="89"/>
        <end position="127"/>
    </location>
</feature>
<keyword evidence="3" id="KW-1185">Reference proteome</keyword>
<dbReference type="Proteomes" id="UP001604277">
    <property type="component" value="Unassembled WGS sequence"/>
</dbReference>